<evidence type="ECO:0000313" key="2">
    <source>
        <dbReference type="EMBL" id="PXW78555.1"/>
    </source>
</evidence>
<keyword evidence="2" id="KW-0808">Transferase</keyword>
<sequence length="425" mass="47564">MLQHIRPERVELGMFVHGFVGSWFDHPFWRKKFLLESEDDLLKIRQSRVEAVIVDDERGAMPRPVPAASTVSLAAEHEPVRRLATQPNPIATRYTPPSVAAKNTGFKQEAKRAARIVEKSKKQVGAMFEAARMGQAIKVKDVAPLIDEIRESVERNNKALTNLVRLKSKDEYTYMHSVAVCALMINMARKLDLDDATIRNMGMAGLLHDLGKMAVPQMILDKTGRLTEEEFSTIRTHPERGHALIGDNPEIPDVARDVCLHHHEKIDGTGYPFGLAGDEISMAARMGAICDVYDAVTSNRPYKNPWTPCMALGRMGQWQGHFDERLMGVFINSMGLYPAGGLVRLNDHRLALIVDNCPEELMATRVLPFYCTSRMVEIKPQELIVVPDKGPQILGIERPDFWHFDDWAGLRQAVLAKAQGLSAAA</sequence>
<name>A0A2V3VER2_9SPHN</name>
<dbReference type="PANTHER" id="PTHR43155">
    <property type="entry name" value="CYCLIC DI-GMP PHOSPHODIESTERASE PA4108-RELATED"/>
    <property type="match status" value="1"/>
</dbReference>
<gene>
    <name evidence="2" type="ORF">C7451_102227</name>
</gene>
<dbReference type="SUPFAM" id="SSF109604">
    <property type="entry name" value="HD-domain/PDEase-like"/>
    <property type="match status" value="1"/>
</dbReference>
<dbReference type="PROSITE" id="PS51832">
    <property type="entry name" value="HD_GYP"/>
    <property type="match status" value="1"/>
</dbReference>
<dbReference type="SMART" id="SM00471">
    <property type="entry name" value="HDc"/>
    <property type="match status" value="1"/>
</dbReference>
<dbReference type="RefSeq" id="WP_110297626.1">
    <property type="nucleotide sequence ID" value="NZ_QJJM01000002.1"/>
</dbReference>
<organism evidence="2 3">
    <name type="scientific">Blastomonas natatoria</name>
    <dbReference type="NCBI Taxonomy" id="34015"/>
    <lineage>
        <taxon>Bacteria</taxon>
        <taxon>Pseudomonadati</taxon>
        <taxon>Pseudomonadota</taxon>
        <taxon>Alphaproteobacteria</taxon>
        <taxon>Sphingomonadales</taxon>
        <taxon>Sphingomonadaceae</taxon>
        <taxon>Blastomonas</taxon>
    </lineage>
</organism>
<keyword evidence="3" id="KW-1185">Reference proteome</keyword>
<dbReference type="InterPro" id="IPR037522">
    <property type="entry name" value="HD_GYP_dom"/>
</dbReference>
<proteinExistence type="predicted"/>
<dbReference type="Pfam" id="PF13487">
    <property type="entry name" value="HD_5"/>
    <property type="match status" value="1"/>
</dbReference>
<dbReference type="InterPro" id="IPR006675">
    <property type="entry name" value="HDIG_dom"/>
</dbReference>
<dbReference type="GO" id="GO:0008081">
    <property type="term" value="F:phosphoric diester hydrolase activity"/>
    <property type="evidence" value="ECO:0007669"/>
    <property type="project" value="UniProtKB-ARBA"/>
</dbReference>
<dbReference type="EMBL" id="QJJM01000002">
    <property type="protein sequence ID" value="PXW78555.1"/>
    <property type="molecule type" value="Genomic_DNA"/>
</dbReference>
<feature type="domain" description="HD-GYP" evidence="1">
    <location>
        <begin position="149"/>
        <end position="346"/>
    </location>
</feature>
<dbReference type="InterPro" id="IPR003607">
    <property type="entry name" value="HD/PDEase_dom"/>
</dbReference>
<dbReference type="CDD" id="cd00077">
    <property type="entry name" value="HDc"/>
    <property type="match status" value="1"/>
</dbReference>
<evidence type="ECO:0000259" key="1">
    <source>
        <dbReference type="PROSITE" id="PS51832"/>
    </source>
</evidence>
<dbReference type="OrthoDB" id="9802066at2"/>
<dbReference type="AlphaFoldDB" id="A0A2V3VER2"/>
<dbReference type="Proteomes" id="UP000248014">
    <property type="component" value="Unassembled WGS sequence"/>
</dbReference>
<reference evidence="2 3" key="1">
    <citation type="submission" date="2018-05" db="EMBL/GenBank/DDBJ databases">
        <title>Genomic Encyclopedia of Type Strains, Phase IV (KMG-IV): sequencing the most valuable type-strain genomes for metagenomic binning, comparative biology and taxonomic classification.</title>
        <authorList>
            <person name="Goeker M."/>
        </authorList>
    </citation>
    <scope>NUCLEOTIDE SEQUENCE [LARGE SCALE GENOMIC DNA]</scope>
    <source>
        <strain evidence="2 3">DSM 3183</strain>
    </source>
</reference>
<dbReference type="Gene3D" id="1.10.3210.10">
    <property type="entry name" value="Hypothetical protein af1432"/>
    <property type="match status" value="1"/>
</dbReference>
<evidence type="ECO:0000313" key="3">
    <source>
        <dbReference type="Proteomes" id="UP000248014"/>
    </source>
</evidence>
<dbReference type="InterPro" id="IPR021812">
    <property type="entry name" value="DUF3391"/>
</dbReference>
<protein>
    <submittedName>
        <fullName evidence="2">Putative nucleotidyltransferase with HDIG domain</fullName>
    </submittedName>
</protein>
<dbReference type="NCBIfam" id="TIGR00277">
    <property type="entry name" value="HDIG"/>
    <property type="match status" value="1"/>
</dbReference>
<dbReference type="PANTHER" id="PTHR43155:SF2">
    <property type="entry name" value="CYCLIC DI-GMP PHOSPHODIESTERASE PA4108"/>
    <property type="match status" value="1"/>
</dbReference>
<dbReference type="Pfam" id="PF11871">
    <property type="entry name" value="DUF3391"/>
    <property type="match status" value="1"/>
</dbReference>
<dbReference type="GO" id="GO:0016740">
    <property type="term" value="F:transferase activity"/>
    <property type="evidence" value="ECO:0007669"/>
    <property type="project" value="UniProtKB-KW"/>
</dbReference>
<comment type="caution">
    <text evidence="2">The sequence shown here is derived from an EMBL/GenBank/DDBJ whole genome shotgun (WGS) entry which is preliminary data.</text>
</comment>
<accession>A0A2V3VER2</accession>